<gene>
    <name evidence="1" type="ORF">FTOL_08957</name>
</gene>
<comment type="caution">
    <text evidence="1">The sequence shown here is derived from an EMBL/GenBank/DDBJ whole genome shotgun (WGS) entry which is preliminary data.</text>
</comment>
<protein>
    <submittedName>
        <fullName evidence="1">Uncharacterized protein</fullName>
    </submittedName>
</protein>
<organism evidence="1 2">
    <name type="scientific">Fusarium torulosum</name>
    <dbReference type="NCBI Taxonomy" id="33205"/>
    <lineage>
        <taxon>Eukaryota</taxon>
        <taxon>Fungi</taxon>
        <taxon>Dikarya</taxon>
        <taxon>Ascomycota</taxon>
        <taxon>Pezizomycotina</taxon>
        <taxon>Sordariomycetes</taxon>
        <taxon>Hypocreomycetidae</taxon>
        <taxon>Hypocreales</taxon>
        <taxon>Nectriaceae</taxon>
        <taxon>Fusarium</taxon>
    </lineage>
</organism>
<keyword evidence="2" id="KW-1185">Reference proteome</keyword>
<dbReference type="Proteomes" id="UP001187734">
    <property type="component" value="Unassembled WGS sequence"/>
</dbReference>
<sequence length="266" mass="28348">MNAFIEKFGPNATLVVRAFAIAKRNNRQLQVRELTILKQAVDVVVPHLAGTSGMTSIEFDVLLFHVAVIKPEERLDFLNTAAEIIKVTRPEGWFTEYDMWFLKFVSQLLDALPVAQLARQGESSAPVSFAADSTLQASVSVLAPTNNPFQAWSGNTSQTASSDASILSESGVASCRSISSSLLSATNTSATAYMVSSGGAKTSSSTLGSVHNFEGTNYLGSTRLPETQAPGSFDGSQNADFPDWLANPLDYDLAALIDSIGKANMG</sequence>
<dbReference type="EMBL" id="ONZP01000322">
    <property type="protein sequence ID" value="SPJ81552.1"/>
    <property type="molecule type" value="Genomic_DNA"/>
</dbReference>
<accession>A0AAE8MDM7</accession>
<proteinExistence type="predicted"/>
<reference evidence="1" key="1">
    <citation type="submission" date="2018-03" db="EMBL/GenBank/DDBJ databases">
        <authorList>
            <person name="Guldener U."/>
        </authorList>
    </citation>
    <scope>NUCLEOTIDE SEQUENCE</scope>
</reference>
<evidence type="ECO:0000313" key="2">
    <source>
        <dbReference type="Proteomes" id="UP001187734"/>
    </source>
</evidence>
<dbReference type="AlphaFoldDB" id="A0AAE8MDM7"/>
<evidence type="ECO:0000313" key="1">
    <source>
        <dbReference type="EMBL" id="SPJ81552.1"/>
    </source>
</evidence>
<name>A0AAE8MDM7_9HYPO</name>